<dbReference type="InterPro" id="IPR001031">
    <property type="entry name" value="Thioesterase"/>
</dbReference>
<feature type="region of interest" description="Disordered" evidence="10">
    <location>
        <begin position="1489"/>
        <end position="1514"/>
    </location>
</feature>
<dbReference type="InterPro" id="IPR009081">
    <property type="entry name" value="PP-bd_ACP"/>
</dbReference>
<dbReference type="Gene3D" id="3.40.50.720">
    <property type="entry name" value="NAD(P)-binding Rossmann-like Domain"/>
    <property type="match status" value="1"/>
</dbReference>
<feature type="active site" description="Proton acceptor; for dehydratase activity" evidence="9">
    <location>
        <position position="813"/>
    </location>
</feature>
<dbReference type="SUPFAM" id="SSF47336">
    <property type="entry name" value="ACP-like"/>
    <property type="match status" value="2"/>
</dbReference>
<evidence type="ECO:0000256" key="5">
    <source>
        <dbReference type="ARBA" id="ARBA00022553"/>
    </source>
</evidence>
<evidence type="ECO:0000256" key="8">
    <source>
        <dbReference type="ARBA" id="ARBA00023315"/>
    </source>
</evidence>
<accession>D0U2E5</accession>
<keyword evidence="8" id="KW-0012">Acyltransferase</keyword>
<dbReference type="InterPro" id="IPR049552">
    <property type="entry name" value="PKS_DH_N"/>
</dbReference>
<dbReference type="InterPro" id="IPR013968">
    <property type="entry name" value="PKS_KR"/>
</dbReference>
<dbReference type="InterPro" id="IPR014031">
    <property type="entry name" value="Ketoacyl_synth_C"/>
</dbReference>
<evidence type="ECO:0000259" key="13">
    <source>
        <dbReference type="PROSITE" id="PS52019"/>
    </source>
</evidence>
<organism evidence="14">
    <name type="scientific">Streptomyces platensis subsp. rosaceus</name>
    <dbReference type="NCBI Taxonomy" id="684832"/>
    <lineage>
        <taxon>Bacteria</taxon>
        <taxon>Bacillati</taxon>
        <taxon>Actinomycetota</taxon>
        <taxon>Actinomycetes</taxon>
        <taxon>Kitasatosporales</taxon>
        <taxon>Streptomycetaceae</taxon>
        <taxon>Streptomyces</taxon>
    </lineage>
</organism>
<protein>
    <submittedName>
        <fullName evidence="14">AT-less polyketide synthase</fullName>
    </submittedName>
</protein>
<keyword evidence="7" id="KW-0677">Repeat</keyword>
<dbReference type="Gene3D" id="3.40.50.1820">
    <property type="entry name" value="alpha/beta hydrolase"/>
    <property type="match status" value="1"/>
</dbReference>
<dbReference type="Gene3D" id="1.10.1240.100">
    <property type="match status" value="1"/>
</dbReference>
<dbReference type="GO" id="GO:0004312">
    <property type="term" value="F:fatty acid synthase activity"/>
    <property type="evidence" value="ECO:0007669"/>
    <property type="project" value="TreeGrafter"/>
</dbReference>
<keyword evidence="3" id="KW-0596">Phosphopantetheine</keyword>
<dbReference type="InterPro" id="IPR016039">
    <property type="entry name" value="Thiolase-like"/>
</dbReference>
<dbReference type="PROSITE" id="PS00606">
    <property type="entry name" value="KS3_1"/>
    <property type="match status" value="1"/>
</dbReference>
<dbReference type="GO" id="GO:0006633">
    <property type="term" value="P:fatty acid biosynthetic process"/>
    <property type="evidence" value="ECO:0007669"/>
    <property type="project" value="InterPro"/>
</dbReference>
<dbReference type="EMBL" id="GQ274953">
    <property type="protein sequence ID" value="ACY01392.1"/>
    <property type="molecule type" value="Genomic_DNA"/>
</dbReference>
<dbReference type="Pfam" id="PF00550">
    <property type="entry name" value="PP-binding"/>
    <property type="match status" value="2"/>
</dbReference>
<dbReference type="PROSITE" id="PS50075">
    <property type="entry name" value="CARRIER"/>
    <property type="match status" value="2"/>
</dbReference>
<dbReference type="InterPro" id="IPR042104">
    <property type="entry name" value="PKS_dehydratase_sf"/>
</dbReference>
<comment type="subcellular location">
    <subcellularLocation>
        <location evidence="1">Cytoplasm</location>
    </subcellularLocation>
</comment>
<dbReference type="GO" id="GO:0031177">
    <property type="term" value="F:phosphopantetheine binding"/>
    <property type="evidence" value="ECO:0007669"/>
    <property type="project" value="InterPro"/>
</dbReference>
<dbReference type="Pfam" id="PF02801">
    <property type="entry name" value="Ketoacyl-synt_C"/>
    <property type="match status" value="1"/>
</dbReference>
<dbReference type="PROSITE" id="PS52019">
    <property type="entry name" value="PKS_MFAS_DH"/>
    <property type="match status" value="1"/>
</dbReference>
<feature type="active site" description="Proton donor; for dehydratase activity" evidence="9">
    <location>
        <position position="975"/>
    </location>
</feature>
<dbReference type="GO" id="GO:0005886">
    <property type="term" value="C:plasma membrane"/>
    <property type="evidence" value="ECO:0007669"/>
    <property type="project" value="TreeGrafter"/>
</dbReference>
<dbReference type="CDD" id="cd00833">
    <property type="entry name" value="PKS"/>
    <property type="match status" value="1"/>
</dbReference>
<dbReference type="InterPro" id="IPR049551">
    <property type="entry name" value="PKS_DH_C"/>
</dbReference>
<dbReference type="InterPro" id="IPR020841">
    <property type="entry name" value="PKS_Beta-ketoAc_synthase_dom"/>
</dbReference>
<feature type="domain" description="PKS/mFAS DH" evidence="13">
    <location>
        <begin position="784"/>
        <end position="1063"/>
    </location>
</feature>
<dbReference type="PROSITE" id="PS52004">
    <property type="entry name" value="KS3_2"/>
    <property type="match status" value="1"/>
</dbReference>
<dbReference type="GO" id="GO:0033068">
    <property type="term" value="P:macrolide biosynthetic process"/>
    <property type="evidence" value="ECO:0007669"/>
    <property type="project" value="UniProtKB-ARBA"/>
</dbReference>
<dbReference type="Pfam" id="PF14765">
    <property type="entry name" value="PS-DH"/>
    <property type="match status" value="1"/>
</dbReference>
<dbReference type="GO" id="GO:0004315">
    <property type="term" value="F:3-oxoacyl-[acyl-carrier-protein] synthase activity"/>
    <property type="evidence" value="ECO:0007669"/>
    <property type="project" value="InterPro"/>
</dbReference>
<proteinExistence type="predicted"/>
<dbReference type="InterPro" id="IPR029058">
    <property type="entry name" value="AB_hydrolase_fold"/>
</dbReference>
<evidence type="ECO:0000259" key="12">
    <source>
        <dbReference type="PROSITE" id="PS52004"/>
    </source>
</evidence>
<dbReference type="InterPro" id="IPR020807">
    <property type="entry name" value="PKS_DH"/>
</dbReference>
<dbReference type="CDD" id="cd08953">
    <property type="entry name" value="KR_2_SDR_x"/>
    <property type="match status" value="1"/>
</dbReference>
<dbReference type="GO" id="GO:0071770">
    <property type="term" value="P:DIM/DIP cell wall layer assembly"/>
    <property type="evidence" value="ECO:0007669"/>
    <property type="project" value="TreeGrafter"/>
</dbReference>
<dbReference type="InterPro" id="IPR014030">
    <property type="entry name" value="Ketoacyl_synth_N"/>
</dbReference>
<feature type="domain" description="Carrier" evidence="11">
    <location>
        <begin position="47"/>
        <end position="124"/>
    </location>
</feature>
<dbReference type="Pfam" id="PF00975">
    <property type="entry name" value="Thioesterase"/>
    <property type="match status" value="1"/>
</dbReference>
<evidence type="ECO:0000256" key="7">
    <source>
        <dbReference type="ARBA" id="ARBA00022737"/>
    </source>
</evidence>
<keyword evidence="4" id="KW-0963">Cytoplasm</keyword>
<dbReference type="SUPFAM" id="SSF53901">
    <property type="entry name" value="Thiolase-like"/>
    <property type="match status" value="1"/>
</dbReference>
<dbReference type="InterPro" id="IPR018201">
    <property type="entry name" value="Ketoacyl_synth_AS"/>
</dbReference>
<feature type="domain" description="Ketosynthase family 3 (KS3)" evidence="12">
    <location>
        <begin position="173"/>
        <end position="609"/>
    </location>
</feature>
<evidence type="ECO:0000256" key="6">
    <source>
        <dbReference type="ARBA" id="ARBA00022679"/>
    </source>
</evidence>
<dbReference type="InterPro" id="IPR054514">
    <property type="entry name" value="RhiE-like_linker"/>
</dbReference>
<dbReference type="Gene3D" id="1.10.1200.10">
    <property type="entry name" value="ACP-like"/>
    <property type="match status" value="2"/>
</dbReference>
<dbReference type="Gene3D" id="3.10.129.110">
    <property type="entry name" value="Polyketide synthase dehydratase"/>
    <property type="match status" value="1"/>
</dbReference>
<dbReference type="FunFam" id="3.40.47.10:FF:000019">
    <property type="entry name" value="Polyketide synthase type I"/>
    <property type="match status" value="1"/>
</dbReference>
<sequence length="1953" mass="209994">MGQDEALRLIRDWKQEQEQEQEQDQNQEQARARTQTARPADVADTEALTERVCAVVVEKVCELLKVTTDDLDVHVDLSEYGLDSLVITQLVNMVNDALGLELVPTVLFEHATIQAFGAHLTDEYGPALAARLGLRSPGAATEPPAVEPVGTPVPAAAVPARAVPVPLPADRHDDPIAVVGMSGRFPQAEDLDAFWRNLRDGRDCIAEVPADRWDWRALFGDPLQEPGRTNVKWGGFMEGVADFDPLFFGIAPKDAVHMDPQQRLLMLYVWKALEDAGYAADALAGSSFGLFVGTSDTGYGLLSDRSSGRGESVTPTGSVPSVGPNRMSYFLDVHGPSEPIETACSSSLVAMHRGVISIERGECDMAVVGGINTMVIPDGHVSFSKSGMLSAEGRCKTFSDRADGYARGEGVGMLVLKSLSAAERDGDHVYGIIRSTAENHGGRSNSLTAPNPKAQAALIRRAYSTAGIDPRTVGYIEAHGTGTKLGDPVEINGLKAAFRELYEEHGAVVDDAHCGIGTVKTNIGHLELAAGVAGVIKVLLQMRHRTLAKSLHCDTVNPYIDLDGSPFHLVREQQPWPALRDAEGRELPRRAGVSSFGFGGVNAHVVLEEYVPRPVPPVSTPDPVAVVLSAPEPEMLRARARQLADRIDSGGLGEADLPDLAHTLQVGRVAMDERLAFLTSSLADLRERLGAFLDGGTVQGLHTGRAQRPGPWNELAGDDDIALALDSWIAKGKLGRLLKLWVTGFDVDWRRLYAGRPMRRIPLPVYPFQLKRYWITDAKSTTRPPAPVAAAPDAQPSPYRRDLTGHEFYVSDHRVGDTPVLPGTAYLEFVRDALVRATSAGTATGVRLRDVTWLRPLEVTALRTLAVDVDPAGGTFEVYDHGSGDRVLHANGTAHVDPALLAADDTHDIDALRANLPFRRDGAECYALFARRGMGYGPAFRAVQELYHGADTALARLLLPEAAASSLTLNPVMLDAALQATLGLALGEHVDAPQGTALPFTVREVQVLAPTPAEGWALVRRAADDRHDTGIRRLDIDLCDTQGNVCVRLLGFSTRMKPSPAPRAAEPTTTPALLIQADWRESAAREHHGDDVKRHVVLCELPAADATALGAALGGATCETWQARGETGTRYTEYAERLLKLLRDKAPEAARQPCLIQVVTPAHAPWLGGLSGMLRTARMEHPKLLTQWIALDGDGALAPAELAGRLRCDGADTAEEAVRYRGGRRQVSQWHEVAPAAPERPWRDGGVYLLTGGAGGLGALFAQDIARRVETPALVLCGRSPVGPAQQELLTALRALGARADYRVLDVADRADVTRVVREVQAEYGALHGIVHAAGVLRDGFVAKKTADDLREVFAAKVAGLCHLDEATASVPLDCFIGFSSMAAFGNVGQADYAAANAFMDGYAAHRDSLVDQGSRSGRTLMVNWPLWEKGGMGADPSTVQLLESVGMRPMRASVGIDALDRVWATGLPSAIALDGDHARMRERFLPAHPEPEAPAEPAPAAATLPATAPVAEPAEPSSVGTVVADLMATLLEVDVETLRWDKSLGDYGFDSIFMMQFLAQAQTHLDASLTLDVIADCETLQDVVDAITGTASDTGTAAPKPASVAPVEEAPAAAAPAKAPVRRAAAASPNDFPELVRMNGVTSGRPVFWVHHGNGGVESYAPLAARCPRPFYGIQPKGWIDSTDILTGQYAMAEHYASLILAVQPEGPYDIGGFSLGGLFAYETVRQLQLTGADVRTLVMLDTLDAESTNKANALIVGGNFDADVVTKVSDFRAVNLILGNNRFDSHGGATPILRRDEVDTTLEPKEFLGSLIDAALARGVSKTETQLRSRVRQLSRYFEATQGETYTVDPLPRRDGLRCYYLRNRGGKFFGAFEEHMVLFPNPELPTVDGVAYWQEWADQIDDFFTIDVDTSMHAEVMTAPQSLDKLMRLCDRLYAAEDAAAPATSAQGGR</sequence>
<evidence type="ECO:0000256" key="2">
    <source>
        <dbReference type="ARBA" id="ARBA00004792"/>
    </source>
</evidence>
<evidence type="ECO:0000256" key="1">
    <source>
        <dbReference type="ARBA" id="ARBA00004496"/>
    </source>
</evidence>
<dbReference type="InterPro" id="IPR036736">
    <property type="entry name" value="ACP-like_sf"/>
</dbReference>
<dbReference type="Pfam" id="PF22336">
    <property type="entry name" value="RhiE-like_linker"/>
    <property type="match status" value="1"/>
</dbReference>
<feature type="region of interest" description="C-terminal hotdog fold" evidence="9">
    <location>
        <begin position="917"/>
        <end position="1063"/>
    </location>
</feature>
<dbReference type="SUPFAM" id="SSF51735">
    <property type="entry name" value="NAD(P)-binding Rossmann-fold domains"/>
    <property type="match status" value="1"/>
</dbReference>
<feature type="region of interest" description="N-terminal hotdog fold" evidence="9">
    <location>
        <begin position="784"/>
        <end position="901"/>
    </location>
</feature>
<dbReference type="InterPro" id="IPR057326">
    <property type="entry name" value="KR_dom"/>
</dbReference>
<dbReference type="SMART" id="SM01294">
    <property type="entry name" value="PKS_PP_betabranch"/>
    <property type="match status" value="1"/>
</dbReference>
<comment type="pathway">
    <text evidence="2">Antibiotic biosynthesis.</text>
</comment>
<feature type="compositionally biased region" description="Low complexity" evidence="10">
    <location>
        <begin position="26"/>
        <end position="38"/>
    </location>
</feature>
<dbReference type="Pfam" id="PF08659">
    <property type="entry name" value="KR"/>
    <property type="match status" value="1"/>
</dbReference>
<dbReference type="InterPro" id="IPR020806">
    <property type="entry name" value="PKS_PP-bd"/>
</dbReference>
<dbReference type="PANTHER" id="PTHR43775">
    <property type="entry name" value="FATTY ACID SYNTHASE"/>
    <property type="match status" value="1"/>
</dbReference>
<dbReference type="SMART" id="SM00822">
    <property type="entry name" value="PKS_KR"/>
    <property type="match status" value="1"/>
</dbReference>
<dbReference type="SMART" id="SM00823">
    <property type="entry name" value="PKS_PP"/>
    <property type="match status" value="2"/>
</dbReference>
<evidence type="ECO:0000256" key="9">
    <source>
        <dbReference type="PROSITE-ProRule" id="PRU01363"/>
    </source>
</evidence>
<reference evidence="14" key="2">
    <citation type="submission" date="2009-06" db="EMBL/GenBank/DDBJ databases">
        <title>Genes and proteins for the biosynthesis of lactimidomycin.</title>
        <authorList>
            <person name="Farnet C.M."/>
            <person name="Staffa A."/>
            <person name="Zazopoulos E."/>
            <person name="Yang X."/>
        </authorList>
    </citation>
    <scope>NUCLEOTIDE SEQUENCE</scope>
    <source>
        <strain evidence="14">NRRL 18993</strain>
    </source>
</reference>
<dbReference type="GO" id="GO:0005737">
    <property type="term" value="C:cytoplasm"/>
    <property type="evidence" value="ECO:0007669"/>
    <property type="project" value="UniProtKB-SubCell"/>
</dbReference>
<dbReference type="SUPFAM" id="SSF53474">
    <property type="entry name" value="alpha/beta-Hydrolases"/>
    <property type="match status" value="1"/>
</dbReference>
<name>D0U2E5_STRPT</name>
<dbReference type="Pfam" id="PF21089">
    <property type="entry name" value="PKS_DH_N"/>
    <property type="match status" value="1"/>
</dbReference>
<keyword evidence="6" id="KW-0808">Transferase</keyword>
<dbReference type="InterPro" id="IPR006162">
    <property type="entry name" value="Ppantetheine_attach_site"/>
</dbReference>
<feature type="compositionally biased region" description="Low complexity" evidence="10">
    <location>
        <begin position="1499"/>
        <end position="1514"/>
    </location>
</feature>
<evidence type="ECO:0000256" key="4">
    <source>
        <dbReference type="ARBA" id="ARBA00022490"/>
    </source>
</evidence>
<dbReference type="Pfam" id="PF00109">
    <property type="entry name" value="ketoacyl-synt"/>
    <property type="match status" value="1"/>
</dbReference>
<evidence type="ECO:0000259" key="11">
    <source>
        <dbReference type="PROSITE" id="PS50075"/>
    </source>
</evidence>
<evidence type="ECO:0000256" key="3">
    <source>
        <dbReference type="ARBA" id="ARBA00022450"/>
    </source>
</evidence>
<reference evidence="14" key="1">
    <citation type="journal article" date="2009" name="J. Biol. Chem.">
        <title>iso-Migrastatin, migrastatin, and dorrigocin production in Streptomyces platensis NRRL 18993 is governed by a single biosynthetic machinery featuring an acyltransferase-less type I polyketide synthase.</title>
        <authorList>
            <person name="Lim S.K."/>
            <person name="Ju J."/>
            <person name="Zazopoulos E."/>
            <person name="Jiang H."/>
            <person name="Seo J.W."/>
            <person name="Chen Y."/>
            <person name="Feng Z."/>
            <person name="Rajski S.R."/>
            <person name="Farnet C.M."/>
            <person name="Shen B."/>
        </authorList>
    </citation>
    <scope>NUCLEOTIDE SEQUENCE</scope>
    <source>
        <strain evidence="14">NRRL 18993</strain>
    </source>
</reference>
<dbReference type="PANTHER" id="PTHR43775:SF37">
    <property type="entry name" value="SI:DKEY-61P9.11"/>
    <property type="match status" value="1"/>
</dbReference>
<dbReference type="InterPro" id="IPR050091">
    <property type="entry name" value="PKS_NRPS_Biosynth_Enz"/>
</dbReference>
<dbReference type="SMART" id="SM00826">
    <property type="entry name" value="PKS_DH"/>
    <property type="match status" value="1"/>
</dbReference>
<evidence type="ECO:0000256" key="10">
    <source>
        <dbReference type="SAM" id="MobiDB-lite"/>
    </source>
</evidence>
<feature type="domain" description="Carrier" evidence="11">
    <location>
        <begin position="1518"/>
        <end position="1592"/>
    </location>
</feature>
<dbReference type="InterPro" id="IPR036291">
    <property type="entry name" value="NAD(P)-bd_dom_sf"/>
</dbReference>
<dbReference type="Gene3D" id="3.40.47.10">
    <property type="match status" value="1"/>
</dbReference>
<dbReference type="SMART" id="SM00825">
    <property type="entry name" value="PKS_KS"/>
    <property type="match status" value="1"/>
</dbReference>
<keyword evidence="5" id="KW-0597">Phosphoprotein</keyword>
<dbReference type="InterPro" id="IPR049900">
    <property type="entry name" value="PKS_mFAS_DH"/>
</dbReference>
<evidence type="ECO:0000313" key="14">
    <source>
        <dbReference type="EMBL" id="ACY01392.1"/>
    </source>
</evidence>
<dbReference type="PROSITE" id="PS00012">
    <property type="entry name" value="PHOSPHOPANTETHEINE"/>
    <property type="match status" value="1"/>
</dbReference>
<feature type="region of interest" description="Disordered" evidence="10">
    <location>
        <begin position="14"/>
        <end position="42"/>
    </location>
</feature>